<evidence type="ECO:0000313" key="1">
    <source>
        <dbReference type="EMBL" id="KKL77855.1"/>
    </source>
</evidence>
<organism evidence="1">
    <name type="scientific">marine sediment metagenome</name>
    <dbReference type="NCBI Taxonomy" id="412755"/>
    <lineage>
        <taxon>unclassified sequences</taxon>
        <taxon>metagenomes</taxon>
        <taxon>ecological metagenomes</taxon>
    </lineage>
</organism>
<protein>
    <submittedName>
        <fullName evidence="1">Uncharacterized protein</fullName>
    </submittedName>
</protein>
<reference evidence="1" key="1">
    <citation type="journal article" date="2015" name="Nature">
        <title>Complex archaea that bridge the gap between prokaryotes and eukaryotes.</title>
        <authorList>
            <person name="Spang A."/>
            <person name="Saw J.H."/>
            <person name="Jorgensen S.L."/>
            <person name="Zaremba-Niedzwiedzka K."/>
            <person name="Martijn J."/>
            <person name="Lind A.E."/>
            <person name="van Eijk R."/>
            <person name="Schleper C."/>
            <person name="Guy L."/>
            <person name="Ettema T.J."/>
        </authorList>
    </citation>
    <scope>NUCLEOTIDE SEQUENCE</scope>
</reference>
<sequence>MIDYSISGSSSIVPIAPGLPVNAEFYRIEEDLTREEMGVSVKEYDIQKALGSLPQKIITSTHSPFDSFLLVSGSISQSCQTYPPFIGICS</sequence>
<accession>A0A0F9H860</accession>
<proteinExistence type="predicted"/>
<dbReference type="AlphaFoldDB" id="A0A0F9H860"/>
<gene>
    <name evidence="1" type="ORF">LCGC14_2030730</name>
</gene>
<name>A0A0F9H860_9ZZZZ</name>
<comment type="caution">
    <text evidence="1">The sequence shown here is derived from an EMBL/GenBank/DDBJ whole genome shotgun (WGS) entry which is preliminary data.</text>
</comment>
<dbReference type="EMBL" id="LAZR01023631">
    <property type="protein sequence ID" value="KKL77855.1"/>
    <property type="molecule type" value="Genomic_DNA"/>
</dbReference>